<comment type="subcellular location">
    <subcellularLocation>
        <location evidence="1 9">Cell membrane</location>
        <topology evidence="1 9">Single-pass membrane protein</topology>
    </subcellularLocation>
</comment>
<name>A0A7Z0IIH6_9MICO</name>
<dbReference type="PANTHER" id="PTHR42982">
    <property type="entry name" value="SEC-INDEPENDENT PROTEIN TRANSLOCASE PROTEIN TATA"/>
    <property type="match status" value="1"/>
</dbReference>
<dbReference type="EMBL" id="JACBZP010000001">
    <property type="protein sequence ID" value="NYI68406.1"/>
    <property type="molecule type" value="Genomic_DNA"/>
</dbReference>
<evidence type="ECO:0000256" key="6">
    <source>
        <dbReference type="ARBA" id="ARBA00022989"/>
    </source>
</evidence>
<dbReference type="Gene3D" id="1.20.5.3310">
    <property type="match status" value="1"/>
</dbReference>
<evidence type="ECO:0000256" key="10">
    <source>
        <dbReference type="SAM" id="MobiDB-lite"/>
    </source>
</evidence>
<dbReference type="GO" id="GO:0008320">
    <property type="term" value="F:protein transmembrane transporter activity"/>
    <property type="evidence" value="ECO:0007669"/>
    <property type="project" value="UniProtKB-UniRule"/>
</dbReference>
<evidence type="ECO:0000313" key="11">
    <source>
        <dbReference type="EMBL" id="NYI68406.1"/>
    </source>
</evidence>
<keyword evidence="6 9" id="KW-1133">Transmembrane helix</keyword>
<evidence type="ECO:0000256" key="9">
    <source>
        <dbReference type="HAMAP-Rule" id="MF_00236"/>
    </source>
</evidence>
<evidence type="ECO:0000256" key="7">
    <source>
        <dbReference type="ARBA" id="ARBA00023010"/>
    </source>
</evidence>
<comment type="similarity">
    <text evidence="9">Belongs to the TatA/E family.</text>
</comment>
<feature type="compositionally biased region" description="Acidic residues" evidence="10">
    <location>
        <begin position="49"/>
        <end position="61"/>
    </location>
</feature>
<reference evidence="11 12" key="1">
    <citation type="submission" date="2020-07" db="EMBL/GenBank/DDBJ databases">
        <title>Sequencing the genomes of 1000 actinobacteria strains.</title>
        <authorList>
            <person name="Klenk H.-P."/>
        </authorList>
    </citation>
    <scope>NUCLEOTIDE SEQUENCE [LARGE SCALE GENOMIC DNA]</scope>
    <source>
        <strain evidence="11 12">DSM 26341</strain>
    </source>
</reference>
<evidence type="ECO:0000313" key="12">
    <source>
        <dbReference type="Proteomes" id="UP000539111"/>
    </source>
</evidence>
<evidence type="ECO:0000256" key="2">
    <source>
        <dbReference type="ARBA" id="ARBA00022448"/>
    </source>
</evidence>
<keyword evidence="12" id="KW-1185">Reference proteome</keyword>
<feature type="transmembrane region" description="Helical" evidence="9">
    <location>
        <begin position="12"/>
        <end position="30"/>
    </location>
</feature>
<dbReference type="InterPro" id="IPR006312">
    <property type="entry name" value="TatA/E"/>
</dbReference>
<keyword evidence="2 9" id="KW-0813">Transport</keyword>
<dbReference type="GO" id="GO:0033281">
    <property type="term" value="C:TAT protein transport complex"/>
    <property type="evidence" value="ECO:0007669"/>
    <property type="project" value="UniProtKB-UniRule"/>
</dbReference>
<evidence type="ECO:0000256" key="1">
    <source>
        <dbReference type="ARBA" id="ARBA00004162"/>
    </source>
</evidence>
<dbReference type="HAMAP" id="MF_00236">
    <property type="entry name" value="TatA_E"/>
    <property type="match status" value="1"/>
</dbReference>
<sequence>MGRLFDGPQILIVIFIIVLIFAAPKLPGLAKNLGKSMKIFKSEVKSLRDDDDNESDSDTESGEPQRPIEGNIVDKDQKSSGSTSSTRHTDS</sequence>
<evidence type="ECO:0000256" key="3">
    <source>
        <dbReference type="ARBA" id="ARBA00022475"/>
    </source>
</evidence>
<dbReference type="Proteomes" id="UP000539111">
    <property type="component" value="Unassembled WGS sequence"/>
</dbReference>
<dbReference type="GO" id="GO:0043953">
    <property type="term" value="P:protein transport by the Tat complex"/>
    <property type="evidence" value="ECO:0007669"/>
    <property type="project" value="UniProtKB-UniRule"/>
</dbReference>
<comment type="function">
    <text evidence="9">Part of the twin-arginine translocation (Tat) system that transports large folded proteins containing a characteristic twin-arginine motif in their signal peptide across membranes. TatA could form the protein-conducting channel of the Tat system.</text>
</comment>
<organism evidence="11 12">
    <name type="scientific">Spelaeicoccus albus</name>
    <dbReference type="NCBI Taxonomy" id="1280376"/>
    <lineage>
        <taxon>Bacteria</taxon>
        <taxon>Bacillati</taxon>
        <taxon>Actinomycetota</taxon>
        <taxon>Actinomycetes</taxon>
        <taxon>Micrococcales</taxon>
        <taxon>Brevibacteriaceae</taxon>
        <taxon>Spelaeicoccus</taxon>
    </lineage>
</organism>
<feature type="compositionally biased region" description="Polar residues" evidence="10">
    <location>
        <begin position="79"/>
        <end position="91"/>
    </location>
</feature>
<evidence type="ECO:0000256" key="5">
    <source>
        <dbReference type="ARBA" id="ARBA00022927"/>
    </source>
</evidence>
<proteinExistence type="inferred from homology"/>
<evidence type="ECO:0000256" key="4">
    <source>
        <dbReference type="ARBA" id="ARBA00022692"/>
    </source>
</evidence>
<protein>
    <recommendedName>
        <fullName evidence="9">Sec-independent protein translocase protein TatA</fullName>
    </recommendedName>
</protein>
<keyword evidence="7 9" id="KW-0811">Translocation</keyword>
<dbReference type="Pfam" id="PF02416">
    <property type="entry name" value="TatA_B_E"/>
    <property type="match status" value="1"/>
</dbReference>
<evidence type="ECO:0000256" key="8">
    <source>
        <dbReference type="ARBA" id="ARBA00023136"/>
    </source>
</evidence>
<keyword evidence="5 9" id="KW-0653">Protein transport</keyword>
<keyword evidence="4 9" id="KW-0812">Transmembrane</keyword>
<comment type="subunit">
    <text evidence="9">The Tat system comprises two distinct complexes: a TatABC complex, containing multiple copies of TatA, TatB and TatC subunits, and a separate TatA complex, containing only TatA subunits. Substrates initially bind to the TatABC complex, which probably triggers association of the separate TatA complex to form the active translocon.</text>
</comment>
<comment type="caution">
    <text evidence="11">The sequence shown here is derived from an EMBL/GenBank/DDBJ whole genome shotgun (WGS) entry which is preliminary data.</text>
</comment>
<dbReference type="InterPro" id="IPR003369">
    <property type="entry name" value="TatA/B/E"/>
</dbReference>
<keyword evidence="3 9" id="KW-1003">Cell membrane</keyword>
<dbReference type="PANTHER" id="PTHR42982:SF8">
    <property type="entry name" value="SEC-INDEPENDENT PROTEIN TRANSLOCASE PROTEIN TATA"/>
    <property type="match status" value="1"/>
</dbReference>
<gene>
    <name evidence="9" type="primary">tatA</name>
    <name evidence="11" type="ORF">BJY26_002712</name>
</gene>
<dbReference type="RefSeq" id="WP_179428759.1">
    <property type="nucleotide sequence ID" value="NZ_JACBZP010000001.1"/>
</dbReference>
<feature type="region of interest" description="Disordered" evidence="10">
    <location>
        <begin position="44"/>
        <end position="91"/>
    </location>
</feature>
<accession>A0A7Z0IIH6</accession>
<dbReference type="AlphaFoldDB" id="A0A7Z0IIH6"/>
<keyword evidence="8 9" id="KW-0472">Membrane</keyword>